<feature type="compositionally biased region" description="Low complexity" evidence="1">
    <location>
        <begin position="11"/>
        <end position="23"/>
    </location>
</feature>
<feature type="compositionally biased region" description="Polar residues" evidence="1">
    <location>
        <begin position="39"/>
        <end position="48"/>
    </location>
</feature>
<sequence>MCEDINSVTESSETSSQCPSSDSVSGLSTLTIPEHPSLSMDSFNNNETPPFLCSSSPPSSIASPSIFQKEDDLQPQGTKFITAVSVLIIIIIIYYVVSCECIL</sequence>
<feature type="transmembrane region" description="Helical" evidence="2">
    <location>
        <begin position="80"/>
        <end position="97"/>
    </location>
</feature>
<keyword evidence="2" id="KW-0472">Membrane</keyword>
<feature type="region of interest" description="Disordered" evidence="1">
    <location>
        <begin position="1"/>
        <end position="67"/>
    </location>
</feature>
<name>A0A7J5XRS3_DISMA</name>
<dbReference type="AlphaFoldDB" id="A0A7J5XRS3"/>
<organism evidence="3 4">
    <name type="scientific">Dissostichus mawsoni</name>
    <name type="common">Antarctic cod</name>
    <dbReference type="NCBI Taxonomy" id="36200"/>
    <lineage>
        <taxon>Eukaryota</taxon>
        <taxon>Metazoa</taxon>
        <taxon>Chordata</taxon>
        <taxon>Craniata</taxon>
        <taxon>Vertebrata</taxon>
        <taxon>Euteleostomi</taxon>
        <taxon>Actinopterygii</taxon>
        <taxon>Neopterygii</taxon>
        <taxon>Teleostei</taxon>
        <taxon>Neoteleostei</taxon>
        <taxon>Acanthomorphata</taxon>
        <taxon>Eupercaria</taxon>
        <taxon>Perciformes</taxon>
        <taxon>Notothenioidei</taxon>
        <taxon>Nototheniidae</taxon>
        <taxon>Dissostichus</taxon>
    </lineage>
</organism>
<proteinExistence type="predicted"/>
<keyword evidence="2" id="KW-1133">Transmembrane helix</keyword>
<protein>
    <submittedName>
        <fullName evidence="3">Uncharacterized protein</fullName>
    </submittedName>
</protein>
<feature type="compositionally biased region" description="Polar residues" evidence="1">
    <location>
        <begin position="1"/>
        <end position="10"/>
    </location>
</feature>
<dbReference type="Proteomes" id="UP000518266">
    <property type="component" value="Unassembled WGS sequence"/>
</dbReference>
<comment type="caution">
    <text evidence="3">The sequence shown here is derived from an EMBL/GenBank/DDBJ whole genome shotgun (WGS) entry which is preliminary data.</text>
</comment>
<feature type="compositionally biased region" description="Low complexity" evidence="1">
    <location>
        <begin position="49"/>
        <end position="65"/>
    </location>
</feature>
<evidence type="ECO:0000256" key="2">
    <source>
        <dbReference type="SAM" id="Phobius"/>
    </source>
</evidence>
<gene>
    <name evidence="3" type="ORF">F7725_018553</name>
</gene>
<evidence type="ECO:0000313" key="3">
    <source>
        <dbReference type="EMBL" id="KAF3839836.1"/>
    </source>
</evidence>
<dbReference type="EMBL" id="JAAKFY010000021">
    <property type="protein sequence ID" value="KAF3839836.1"/>
    <property type="molecule type" value="Genomic_DNA"/>
</dbReference>
<accession>A0A7J5XRS3</accession>
<reference evidence="3 4" key="1">
    <citation type="submission" date="2020-03" db="EMBL/GenBank/DDBJ databases">
        <title>Dissostichus mawsoni Genome sequencing and assembly.</title>
        <authorList>
            <person name="Park H."/>
        </authorList>
    </citation>
    <scope>NUCLEOTIDE SEQUENCE [LARGE SCALE GENOMIC DNA]</scope>
    <source>
        <strain evidence="3">DM0001</strain>
        <tissue evidence="3">Muscle</tissue>
    </source>
</reference>
<evidence type="ECO:0000313" key="4">
    <source>
        <dbReference type="Proteomes" id="UP000518266"/>
    </source>
</evidence>
<keyword evidence="4" id="KW-1185">Reference proteome</keyword>
<keyword evidence="2" id="KW-0812">Transmembrane</keyword>
<evidence type="ECO:0000256" key="1">
    <source>
        <dbReference type="SAM" id="MobiDB-lite"/>
    </source>
</evidence>